<dbReference type="InterPro" id="IPR013783">
    <property type="entry name" value="Ig-like_fold"/>
</dbReference>
<dbReference type="Pfam" id="PF00656">
    <property type="entry name" value="Peptidase_C14"/>
    <property type="match status" value="1"/>
</dbReference>
<protein>
    <recommendedName>
        <fullName evidence="1">Peptidase C14 caspase domain-containing protein</fullName>
    </recommendedName>
</protein>
<dbReference type="InterPro" id="IPR029030">
    <property type="entry name" value="Caspase-like_dom_sf"/>
</dbReference>
<dbReference type="GO" id="GO:0004197">
    <property type="term" value="F:cysteine-type endopeptidase activity"/>
    <property type="evidence" value="ECO:0007669"/>
    <property type="project" value="InterPro"/>
</dbReference>
<accession>A0A0F9FZA9</accession>
<organism evidence="2">
    <name type="scientific">marine sediment metagenome</name>
    <dbReference type="NCBI Taxonomy" id="412755"/>
    <lineage>
        <taxon>unclassified sequences</taxon>
        <taxon>metagenomes</taxon>
        <taxon>ecological metagenomes</taxon>
    </lineage>
</organism>
<reference evidence="2" key="1">
    <citation type="journal article" date="2015" name="Nature">
        <title>Complex archaea that bridge the gap between prokaryotes and eukaryotes.</title>
        <authorList>
            <person name="Spang A."/>
            <person name="Saw J.H."/>
            <person name="Jorgensen S.L."/>
            <person name="Zaremba-Niedzwiedzka K."/>
            <person name="Martijn J."/>
            <person name="Lind A.E."/>
            <person name="van Eijk R."/>
            <person name="Schleper C."/>
            <person name="Guy L."/>
            <person name="Ettema T.J."/>
        </authorList>
    </citation>
    <scope>NUCLEOTIDE SEQUENCE</scope>
</reference>
<sequence length="297" mass="33423">VKTLFVNSEPVTLGEGDLFTSKISLEEGENKVSLIAIDNLGNHSEAKYIISYAPEIVFRTLNGEGNYYALIIGVDEYIHPSIKNLENPIIDATALRDILISEYTFQDENVSLLKNAKRGDIILALDYLANKLTPDDNLLIFYAGHGWWDETANIGYWLPSDAAQTNKTAWFRNSTLCDYLKEIKSKHTLLIADACFGGSIFKSRSVFYDADKAINKLYELSSRKAMTSGTLTEVPDRSAFTRYLIERLSENTDKYLSSEQLFSSFRMAVINNSDAIPQYGEIRNVGDEGGDFIFLRK</sequence>
<evidence type="ECO:0000313" key="2">
    <source>
        <dbReference type="EMBL" id="KKL56462.1"/>
    </source>
</evidence>
<feature type="domain" description="Peptidase C14 caspase" evidence="1">
    <location>
        <begin position="68"/>
        <end position="273"/>
    </location>
</feature>
<proteinExistence type="predicted"/>
<dbReference type="AlphaFoldDB" id="A0A0F9FZA9"/>
<dbReference type="EMBL" id="LAZR01030485">
    <property type="protein sequence ID" value="KKL56462.1"/>
    <property type="molecule type" value="Genomic_DNA"/>
</dbReference>
<evidence type="ECO:0000259" key="1">
    <source>
        <dbReference type="Pfam" id="PF00656"/>
    </source>
</evidence>
<name>A0A0F9FZA9_9ZZZZ</name>
<comment type="caution">
    <text evidence="2">The sequence shown here is derived from an EMBL/GenBank/DDBJ whole genome shotgun (WGS) entry which is preliminary data.</text>
</comment>
<dbReference type="Gene3D" id="2.60.40.10">
    <property type="entry name" value="Immunoglobulins"/>
    <property type="match status" value="1"/>
</dbReference>
<dbReference type="Gene3D" id="3.40.50.1460">
    <property type="match status" value="1"/>
</dbReference>
<dbReference type="SUPFAM" id="SSF52129">
    <property type="entry name" value="Caspase-like"/>
    <property type="match status" value="1"/>
</dbReference>
<dbReference type="InterPro" id="IPR011600">
    <property type="entry name" value="Pept_C14_caspase"/>
</dbReference>
<dbReference type="GO" id="GO:0006508">
    <property type="term" value="P:proteolysis"/>
    <property type="evidence" value="ECO:0007669"/>
    <property type="project" value="InterPro"/>
</dbReference>
<gene>
    <name evidence="2" type="ORF">LCGC14_2245180</name>
</gene>
<feature type="non-terminal residue" evidence="2">
    <location>
        <position position="1"/>
    </location>
</feature>